<evidence type="ECO:0000313" key="1">
    <source>
        <dbReference type="EMBL" id="GFQ64748.1"/>
    </source>
</evidence>
<keyword evidence="3" id="KW-1185">Reference proteome</keyword>
<dbReference type="Proteomes" id="UP000887116">
    <property type="component" value="Unassembled WGS sequence"/>
</dbReference>
<evidence type="ECO:0000313" key="3">
    <source>
        <dbReference type="Proteomes" id="UP000887116"/>
    </source>
</evidence>
<sequence length="90" mass="10278">MMLIEETSRYEQQTNVEVYNKPVLRQTQPNASWMGSFSKEPLSLTLRGSPGSRPVVICERMRRSLFPRGGLLQSIDQEASFSLVTQRDES</sequence>
<name>A0A8X6JB67_TRICU</name>
<dbReference type="EMBL" id="BMAO01020052">
    <property type="protein sequence ID" value="GFQ64748.1"/>
    <property type="molecule type" value="Genomic_DNA"/>
</dbReference>
<comment type="caution">
    <text evidence="2">The sequence shown here is derived from an EMBL/GenBank/DDBJ whole genome shotgun (WGS) entry which is preliminary data.</text>
</comment>
<gene>
    <name evidence="1" type="ORF">TNCT_152471</name>
    <name evidence="2" type="ORF">TNCT_166001</name>
</gene>
<dbReference type="EMBL" id="BMAO01027618">
    <property type="protein sequence ID" value="GFR18443.1"/>
    <property type="molecule type" value="Genomic_DNA"/>
</dbReference>
<proteinExistence type="predicted"/>
<dbReference type="AlphaFoldDB" id="A0A8X6JB67"/>
<accession>A0A8X6JB67</accession>
<protein>
    <submittedName>
        <fullName evidence="2">Uncharacterized protein</fullName>
    </submittedName>
</protein>
<evidence type="ECO:0000313" key="2">
    <source>
        <dbReference type="EMBL" id="GFR18443.1"/>
    </source>
</evidence>
<reference evidence="2" key="1">
    <citation type="submission" date="2020-07" db="EMBL/GenBank/DDBJ databases">
        <title>Multicomponent nature underlies the extraordinary mechanical properties of spider dragline silk.</title>
        <authorList>
            <person name="Kono N."/>
            <person name="Nakamura H."/>
            <person name="Mori M."/>
            <person name="Yoshida Y."/>
            <person name="Ohtoshi R."/>
            <person name="Malay A.D."/>
            <person name="Moran D.A.P."/>
            <person name="Tomita M."/>
            <person name="Numata K."/>
            <person name="Arakawa K."/>
        </authorList>
    </citation>
    <scope>NUCLEOTIDE SEQUENCE</scope>
</reference>
<organism evidence="2 3">
    <name type="scientific">Trichonephila clavata</name>
    <name type="common">Joro spider</name>
    <name type="synonym">Nephila clavata</name>
    <dbReference type="NCBI Taxonomy" id="2740835"/>
    <lineage>
        <taxon>Eukaryota</taxon>
        <taxon>Metazoa</taxon>
        <taxon>Ecdysozoa</taxon>
        <taxon>Arthropoda</taxon>
        <taxon>Chelicerata</taxon>
        <taxon>Arachnida</taxon>
        <taxon>Araneae</taxon>
        <taxon>Araneomorphae</taxon>
        <taxon>Entelegynae</taxon>
        <taxon>Araneoidea</taxon>
        <taxon>Nephilidae</taxon>
        <taxon>Trichonephila</taxon>
    </lineage>
</organism>